<evidence type="ECO:0000256" key="1">
    <source>
        <dbReference type="ARBA" id="ARBA00022679"/>
    </source>
</evidence>
<name>A0A6A7K705_9FIRM</name>
<evidence type="ECO:0000313" key="8">
    <source>
        <dbReference type="Proteomes" id="UP000440004"/>
    </source>
</evidence>
<dbReference type="Pfam" id="PF01513">
    <property type="entry name" value="NAD_kinase"/>
    <property type="match status" value="1"/>
</dbReference>
<dbReference type="InterPro" id="IPR016064">
    <property type="entry name" value="NAD/diacylglycerol_kinase_sf"/>
</dbReference>
<accession>A0A6A7K705</accession>
<sequence length="284" mass="31876">MKNIGIFLNTMKENSYSYGNYIIDKLFDIDVNTFTTEEINAKLKNEKVRVDDQYLFEKCDCIIVLGGDGTILTAVRKCSYHQIPVIGINFGKIGFLTEVEEKDIDSTLERLLCNDFTLEKRMMLELKLDESSDVNYLALNDIVVSRGPDSRIITMDTYVNGQLIEEYRADGLILSTPTGSTAYSLAAGGPIVEPDNNVIVLTPICPHSLHNNRSIIINGSNQVEVIVVGKGDETSVASVDGQIFINIEINKKLTIKKSPIKAHLIKFKKNEFFDILRHKLSHQK</sequence>
<feature type="active site" description="Proton acceptor" evidence="6">
    <location>
        <position position="68"/>
    </location>
</feature>
<keyword evidence="6" id="KW-0963">Cytoplasm</keyword>
<feature type="binding site" evidence="6">
    <location>
        <position position="170"/>
    </location>
    <ligand>
        <name>NAD(+)</name>
        <dbReference type="ChEBI" id="CHEBI:57540"/>
    </ligand>
</feature>
<dbReference type="HAMAP" id="MF_00361">
    <property type="entry name" value="NAD_kinase"/>
    <property type="match status" value="1"/>
</dbReference>
<feature type="binding site" evidence="6">
    <location>
        <position position="151"/>
    </location>
    <ligand>
        <name>NAD(+)</name>
        <dbReference type="ChEBI" id="CHEBI:57540"/>
    </ligand>
</feature>
<dbReference type="PANTHER" id="PTHR20275:SF0">
    <property type="entry name" value="NAD KINASE"/>
    <property type="match status" value="1"/>
</dbReference>
<dbReference type="RefSeq" id="WP_152802404.1">
    <property type="nucleotide sequence ID" value="NZ_WHNX01000006.1"/>
</dbReference>
<comment type="similarity">
    <text evidence="6">Belongs to the NAD kinase family.</text>
</comment>
<keyword evidence="8" id="KW-1185">Reference proteome</keyword>
<protein>
    <recommendedName>
        <fullName evidence="6">NAD kinase</fullName>
        <ecNumber evidence="6">2.7.1.23</ecNumber>
    </recommendedName>
    <alternativeName>
        <fullName evidence="6">ATP-dependent NAD kinase</fullName>
    </alternativeName>
</protein>
<organism evidence="7 8">
    <name type="scientific">Alkalibaculum sporogenes</name>
    <dbReference type="NCBI Taxonomy" id="2655001"/>
    <lineage>
        <taxon>Bacteria</taxon>
        <taxon>Bacillati</taxon>
        <taxon>Bacillota</taxon>
        <taxon>Clostridia</taxon>
        <taxon>Eubacteriales</taxon>
        <taxon>Eubacteriaceae</taxon>
        <taxon>Alkalibaculum</taxon>
    </lineage>
</organism>
<feature type="binding site" evidence="6">
    <location>
        <position position="168"/>
    </location>
    <ligand>
        <name>NAD(+)</name>
        <dbReference type="ChEBI" id="CHEBI:57540"/>
    </ligand>
</feature>
<comment type="cofactor">
    <cofactor evidence="6">
        <name>a divalent metal cation</name>
        <dbReference type="ChEBI" id="CHEBI:60240"/>
    </cofactor>
</comment>
<comment type="subcellular location">
    <subcellularLocation>
        <location evidence="6">Cytoplasm</location>
    </subcellularLocation>
</comment>
<keyword evidence="4 6" id="KW-0520">NAD</keyword>
<dbReference type="Pfam" id="PF20143">
    <property type="entry name" value="NAD_kinase_C"/>
    <property type="match status" value="1"/>
</dbReference>
<comment type="caution">
    <text evidence="7">The sequence shown here is derived from an EMBL/GenBank/DDBJ whole genome shotgun (WGS) entry which is preliminary data.</text>
</comment>
<evidence type="ECO:0000256" key="6">
    <source>
        <dbReference type="HAMAP-Rule" id="MF_00361"/>
    </source>
</evidence>
<comment type="catalytic activity">
    <reaction evidence="5 6">
        <text>NAD(+) + ATP = ADP + NADP(+) + H(+)</text>
        <dbReference type="Rhea" id="RHEA:18629"/>
        <dbReference type="ChEBI" id="CHEBI:15378"/>
        <dbReference type="ChEBI" id="CHEBI:30616"/>
        <dbReference type="ChEBI" id="CHEBI:57540"/>
        <dbReference type="ChEBI" id="CHEBI:58349"/>
        <dbReference type="ChEBI" id="CHEBI:456216"/>
        <dbReference type="EC" id="2.7.1.23"/>
    </reaction>
</comment>
<dbReference type="Gene3D" id="3.40.50.10330">
    <property type="entry name" value="Probable inorganic polyphosphate/atp-NAD kinase, domain 1"/>
    <property type="match status" value="1"/>
</dbReference>
<dbReference type="GO" id="GO:0006741">
    <property type="term" value="P:NADP+ biosynthetic process"/>
    <property type="evidence" value="ECO:0007669"/>
    <property type="project" value="UniProtKB-UniRule"/>
</dbReference>
<dbReference type="PANTHER" id="PTHR20275">
    <property type="entry name" value="NAD KINASE"/>
    <property type="match status" value="1"/>
</dbReference>
<keyword evidence="6" id="KW-0547">Nucleotide-binding</keyword>
<dbReference type="AlphaFoldDB" id="A0A6A7K705"/>
<dbReference type="InterPro" id="IPR017438">
    <property type="entry name" value="ATP-NAD_kinase_N"/>
</dbReference>
<keyword evidence="3 6" id="KW-0521">NADP</keyword>
<dbReference type="GO" id="GO:0003951">
    <property type="term" value="F:NAD+ kinase activity"/>
    <property type="evidence" value="ECO:0007669"/>
    <property type="project" value="UniProtKB-UniRule"/>
</dbReference>
<dbReference type="GO" id="GO:0046872">
    <property type="term" value="F:metal ion binding"/>
    <property type="evidence" value="ECO:0007669"/>
    <property type="project" value="UniProtKB-UniRule"/>
</dbReference>
<feature type="binding site" evidence="6">
    <location>
        <position position="242"/>
    </location>
    <ligand>
        <name>NAD(+)</name>
        <dbReference type="ChEBI" id="CHEBI:57540"/>
    </ligand>
</feature>
<evidence type="ECO:0000256" key="4">
    <source>
        <dbReference type="ARBA" id="ARBA00023027"/>
    </source>
</evidence>
<evidence type="ECO:0000256" key="3">
    <source>
        <dbReference type="ARBA" id="ARBA00022857"/>
    </source>
</evidence>
<dbReference type="EC" id="2.7.1.23" evidence="6"/>
<feature type="binding site" evidence="6">
    <location>
        <begin position="68"/>
        <end position="69"/>
    </location>
    <ligand>
        <name>NAD(+)</name>
        <dbReference type="ChEBI" id="CHEBI:57540"/>
    </ligand>
</feature>
<dbReference type="Proteomes" id="UP000440004">
    <property type="component" value="Unassembled WGS sequence"/>
</dbReference>
<feature type="binding site" evidence="6">
    <location>
        <begin position="140"/>
        <end position="141"/>
    </location>
    <ligand>
        <name>NAD(+)</name>
        <dbReference type="ChEBI" id="CHEBI:57540"/>
    </ligand>
</feature>
<dbReference type="InterPro" id="IPR017437">
    <property type="entry name" value="ATP-NAD_kinase_PpnK-typ_C"/>
</dbReference>
<dbReference type="SUPFAM" id="SSF111331">
    <property type="entry name" value="NAD kinase/diacylglycerol kinase-like"/>
    <property type="match status" value="1"/>
</dbReference>
<evidence type="ECO:0000256" key="2">
    <source>
        <dbReference type="ARBA" id="ARBA00022777"/>
    </source>
</evidence>
<dbReference type="Gene3D" id="2.60.200.30">
    <property type="entry name" value="Probable inorganic polyphosphate/atp-NAD kinase, domain 2"/>
    <property type="match status" value="1"/>
</dbReference>
<evidence type="ECO:0000313" key="7">
    <source>
        <dbReference type="EMBL" id="MPW25165.1"/>
    </source>
</evidence>
<dbReference type="GO" id="GO:0019674">
    <property type="term" value="P:NAD+ metabolic process"/>
    <property type="evidence" value="ECO:0007669"/>
    <property type="project" value="InterPro"/>
</dbReference>
<proteinExistence type="inferred from homology"/>
<comment type="function">
    <text evidence="6">Involved in the regulation of the intracellular balance of NAD and NADP, and is a key enzyme in the biosynthesis of NADP. Catalyzes specifically the phosphorylation on 2'-hydroxyl of the adenosine moiety of NAD to yield NADP.</text>
</comment>
<gene>
    <name evidence="6" type="primary">nadK</name>
    <name evidence="7" type="ORF">GC105_05095</name>
</gene>
<keyword evidence="6" id="KW-0067">ATP-binding</keyword>
<dbReference type="GO" id="GO:0005737">
    <property type="term" value="C:cytoplasm"/>
    <property type="evidence" value="ECO:0007669"/>
    <property type="project" value="UniProtKB-SubCell"/>
</dbReference>
<dbReference type="GO" id="GO:0005524">
    <property type="term" value="F:ATP binding"/>
    <property type="evidence" value="ECO:0007669"/>
    <property type="project" value="UniProtKB-KW"/>
</dbReference>
<reference evidence="7 8" key="1">
    <citation type="submission" date="2019-10" db="EMBL/GenBank/DDBJ databases">
        <title>Alkalibaculum tamaniensis sp.nov., a new alkaliphilic acetogen, isolated on methoxylated aromatics from a mud volcano.</title>
        <authorList>
            <person name="Khomyakova M.A."/>
            <person name="Merkel A.Y."/>
            <person name="Bonch-Osmolovskaya E.A."/>
            <person name="Slobodkin A.I."/>
        </authorList>
    </citation>
    <scope>NUCLEOTIDE SEQUENCE [LARGE SCALE GENOMIC DNA]</scope>
    <source>
        <strain evidence="7 8">M08DMB</strain>
    </source>
</reference>
<keyword evidence="2 6" id="KW-0418">Kinase</keyword>
<dbReference type="InterPro" id="IPR002504">
    <property type="entry name" value="NADK"/>
</dbReference>
<dbReference type="EMBL" id="WHNX01000006">
    <property type="protein sequence ID" value="MPW25165.1"/>
    <property type="molecule type" value="Genomic_DNA"/>
</dbReference>
<keyword evidence="1 6" id="KW-0808">Transferase</keyword>
<comment type="caution">
    <text evidence="6">Lacks conserved residue(s) required for the propagation of feature annotation.</text>
</comment>
<dbReference type="GO" id="GO:0051287">
    <property type="term" value="F:NAD binding"/>
    <property type="evidence" value="ECO:0007669"/>
    <property type="project" value="UniProtKB-ARBA"/>
</dbReference>
<evidence type="ECO:0000256" key="5">
    <source>
        <dbReference type="ARBA" id="ARBA00047925"/>
    </source>
</evidence>